<dbReference type="eggNOG" id="ENOG502SB4V">
    <property type="taxonomic scope" value="Eukaryota"/>
</dbReference>
<organism evidence="2 3">
    <name type="scientific">Exserohilum turcicum (strain 28A)</name>
    <name type="common">Northern leaf blight fungus</name>
    <name type="synonym">Setosphaeria turcica</name>
    <dbReference type="NCBI Taxonomy" id="671987"/>
    <lineage>
        <taxon>Eukaryota</taxon>
        <taxon>Fungi</taxon>
        <taxon>Dikarya</taxon>
        <taxon>Ascomycota</taxon>
        <taxon>Pezizomycotina</taxon>
        <taxon>Dothideomycetes</taxon>
        <taxon>Pleosporomycetidae</taxon>
        <taxon>Pleosporales</taxon>
        <taxon>Pleosporineae</taxon>
        <taxon>Pleosporaceae</taxon>
        <taxon>Exserohilum</taxon>
    </lineage>
</organism>
<dbReference type="HOGENOM" id="CLU_032739_0_2_1"/>
<dbReference type="Proteomes" id="UP000016935">
    <property type="component" value="Unassembled WGS sequence"/>
</dbReference>
<evidence type="ECO:0000313" key="3">
    <source>
        <dbReference type="Proteomes" id="UP000016935"/>
    </source>
</evidence>
<feature type="non-terminal residue" evidence="2">
    <location>
        <position position="393"/>
    </location>
</feature>
<reference evidence="2 3" key="2">
    <citation type="journal article" date="2013" name="PLoS Genet.">
        <title>Comparative genome structure, secondary metabolite, and effector coding capacity across Cochliobolus pathogens.</title>
        <authorList>
            <person name="Condon B.J."/>
            <person name="Leng Y."/>
            <person name="Wu D."/>
            <person name="Bushley K.E."/>
            <person name="Ohm R.A."/>
            <person name="Otillar R."/>
            <person name="Martin J."/>
            <person name="Schackwitz W."/>
            <person name="Grimwood J."/>
            <person name="MohdZainudin N."/>
            <person name="Xue C."/>
            <person name="Wang R."/>
            <person name="Manning V.A."/>
            <person name="Dhillon B."/>
            <person name="Tu Z.J."/>
            <person name="Steffenson B.J."/>
            <person name="Salamov A."/>
            <person name="Sun H."/>
            <person name="Lowry S."/>
            <person name="LaButti K."/>
            <person name="Han J."/>
            <person name="Copeland A."/>
            <person name="Lindquist E."/>
            <person name="Barry K."/>
            <person name="Schmutz J."/>
            <person name="Baker S.E."/>
            <person name="Ciuffetti L.M."/>
            <person name="Grigoriev I.V."/>
            <person name="Zhong S."/>
            <person name="Turgeon B.G."/>
        </authorList>
    </citation>
    <scope>NUCLEOTIDE SEQUENCE [LARGE SCALE GENOMIC DNA]</scope>
    <source>
        <strain evidence="3">28A</strain>
    </source>
</reference>
<dbReference type="GeneID" id="19401879"/>
<feature type="compositionally biased region" description="Polar residues" evidence="1">
    <location>
        <begin position="103"/>
        <end position="120"/>
    </location>
</feature>
<protein>
    <recommendedName>
        <fullName evidence="4">Ubiquitin-like domain-containing protein</fullName>
    </recommendedName>
</protein>
<feature type="compositionally biased region" description="Low complexity" evidence="1">
    <location>
        <begin position="77"/>
        <end position="97"/>
    </location>
</feature>
<dbReference type="AlphaFoldDB" id="R0I5B9"/>
<gene>
    <name evidence="2" type="ORF">SETTUDRAFT_181954</name>
</gene>
<sequence length="393" mass="42971">MTEATPTGAAPPKKRSLFKRPAWQDSPKNEDADIFSHSNEFSDIVAEQARRREEEKKKKRHGDRKRRRTSDHGEEPSSTTSGAGRTSSKTRSKTLLSPVPKHSSPSSRAPSTCPSVSLPQKESLVIALDDSDDDDSKPHRQETTLGPGPVSASHLQDMAVRPSRPSPVVIPDDEDDEAKDDSDSEFAALRARALARIAAKAKASSTEGVEGAKAPVTQLLITSEIPNTSALMVKVRVDTLIEKPRKAWCAKQGFAPRMEDSVFFTWKGTRIYDSTSIMRLGIQIGAHGSVTVDGDSNIYDDVNLPKIHVEAWTDELFREHKREEAAAAAAKKLAAEAPLVLEERTPTPEPTPPSTKLRLILRAKGKADFGLTVNPHTTIAHIANAYKTKLDID</sequence>
<feature type="compositionally biased region" description="Acidic residues" evidence="1">
    <location>
        <begin position="171"/>
        <end position="184"/>
    </location>
</feature>
<feature type="compositionally biased region" description="Basic residues" evidence="1">
    <location>
        <begin position="57"/>
        <end position="69"/>
    </location>
</feature>
<dbReference type="RefSeq" id="XP_008031397.1">
    <property type="nucleotide sequence ID" value="XM_008033206.1"/>
</dbReference>
<accession>R0I5B9</accession>
<reference evidence="2 3" key="1">
    <citation type="journal article" date="2012" name="PLoS Pathog.">
        <title>Diverse lifestyles and strategies of plant pathogenesis encoded in the genomes of eighteen Dothideomycetes fungi.</title>
        <authorList>
            <person name="Ohm R.A."/>
            <person name="Feau N."/>
            <person name="Henrissat B."/>
            <person name="Schoch C.L."/>
            <person name="Horwitz B.A."/>
            <person name="Barry K.W."/>
            <person name="Condon B.J."/>
            <person name="Copeland A.C."/>
            <person name="Dhillon B."/>
            <person name="Glaser F."/>
            <person name="Hesse C.N."/>
            <person name="Kosti I."/>
            <person name="LaButti K."/>
            <person name="Lindquist E.A."/>
            <person name="Lucas S."/>
            <person name="Salamov A.A."/>
            <person name="Bradshaw R.E."/>
            <person name="Ciuffetti L."/>
            <person name="Hamelin R.C."/>
            <person name="Kema G.H.J."/>
            <person name="Lawrence C."/>
            <person name="Scott J.A."/>
            <person name="Spatafora J.W."/>
            <person name="Turgeon B.G."/>
            <person name="de Wit P.J.G.M."/>
            <person name="Zhong S."/>
            <person name="Goodwin S.B."/>
            <person name="Grigoriev I.V."/>
        </authorList>
    </citation>
    <scope>NUCLEOTIDE SEQUENCE [LARGE SCALE GENOMIC DNA]</scope>
    <source>
        <strain evidence="3">28A</strain>
    </source>
</reference>
<dbReference type="STRING" id="671987.R0I5B9"/>
<feature type="region of interest" description="Disordered" evidence="1">
    <location>
        <begin position="1"/>
        <end position="184"/>
    </location>
</feature>
<dbReference type="EMBL" id="KB908877">
    <property type="protein sequence ID" value="EOA80776.1"/>
    <property type="molecule type" value="Genomic_DNA"/>
</dbReference>
<feature type="compositionally biased region" description="Low complexity" evidence="1">
    <location>
        <begin position="160"/>
        <end position="169"/>
    </location>
</feature>
<proteinExistence type="predicted"/>
<evidence type="ECO:0008006" key="4">
    <source>
        <dbReference type="Google" id="ProtNLM"/>
    </source>
</evidence>
<evidence type="ECO:0000256" key="1">
    <source>
        <dbReference type="SAM" id="MobiDB-lite"/>
    </source>
</evidence>
<evidence type="ECO:0000313" key="2">
    <source>
        <dbReference type="EMBL" id="EOA80776.1"/>
    </source>
</evidence>
<dbReference type="OrthoDB" id="3365399at2759"/>
<keyword evidence="3" id="KW-1185">Reference proteome</keyword>
<name>R0I5B9_EXST2</name>